<evidence type="ECO:0000313" key="2">
    <source>
        <dbReference type="Proteomes" id="UP001283361"/>
    </source>
</evidence>
<accession>A0AAE1ASK8</accession>
<comment type="caution">
    <text evidence="1">The sequence shown here is derived from an EMBL/GenBank/DDBJ whole genome shotgun (WGS) entry which is preliminary data.</text>
</comment>
<evidence type="ECO:0000313" key="1">
    <source>
        <dbReference type="EMBL" id="KAK3792566.1"/>
    </source>
</evidence>
<dbReference type="EMBL" id="JAWDGP010001363">
    <property type="protein sequence ID" value="KAK3792566.1"/>
    <property type="molecule type" value="Genomic_DNA"/>
</dbReference>
<dbReference type="AlphaFoldDB" id="A0AAE1ASK8"/>
<protein>
    <submittedName>
        <fullName evidence="1">Uncharacterized protein</fullName>
    </submittedName>
</protein>
<reference evidence="1" key="1">
    <citation type="journal article" date="2023" name="G3 (Bethesda)">
        <title>A reference genome for the long-term kleptoplast-retaining sea slug Elysia crispata morphotype clarki.</title>
        <authorList>
            <person name="Eastman K.E."/>
            <person name="Pendleton A.L."/>
            <person name="Shaikh M.A."/>
            <person name="Suttiyut T."/>
            <person name="Ogas R."/>
            <person name="Tomko P."/>
            <person name="Gavelis G."/>
            <person name="Widhalm J.R."/>
            <person name="Wisecaver J.H."/>
        </authorList>
    </citation>
    <scope>NUCLEOTIDE SEQUENCE</scope>
    <source>
        <strain evidence="1">ECLA1</strain>
    </source>
</reference>
<gene>
    <name evidence="1" type="ORF">RRG08_009925</name>
</gene>
<organism evidence="1 2">
    <name type="scientific">Elysia crispata</name>
    <name type="common">lettuce slug</name>
    <dbReference type="NCBI Taxonomy" id="231223"/>
    <lineage>
        <taxon>Eukaryota</taxon>
        <taxon>Metazoa</taxon>
        <taxon>Spiralia</taxon>
        <taxon>Lophotrochozoa</taxon>
        <taxon>Mollusca</taxon>
        <taxon>Gastropoda</taxon>
        <taxon>Heterobranchia</taxon>
        <taxon>Euthyneura</taxon>
        <taxon>Panpulmonata</taxon>
        <taxon>Sacoglossa</taxon>
        <taxon>Placobranchoidea</taxon>
        <taxon>Plakobranchidae</taxon>
        <taxon>Elysia</taxon>
    </lineage>
</organism>
<name>A0AAE1ASK8_9GAST</name>
<keyword evidence="2" id="KW-1185">Reference proteome</keyword>
<proteinExistence type="predicted"/>
<sequence>MVQEPHLSYQAAYNYYEKHQDYVWGNQLRVIGWSGTFSSSPVGHLKDMQTLEIAYLFVIIILSSSPRCFYHRHRLEAARLKPYTNSKSASVLGIVMSLARRRWEPAELQDVIYETG</sequence>
<dbReference type="Proteomes" id="UP001283361">
    <property type="component" value="Unassembled WGS sequence"/>
</dbReference>